<protein>
    <recommendedName>
        <fullName evidence="6">AP complex subunit beta</fullName>
    </recommendedName>
</protein>
<dbReference type="SUPFAM" id="SSF48371">
    <property type="entry name" value="ARM repeat"/>
    <property type="match status" value="1"/>
</dbReference>
<feature type="domain" description="Clathrin/coatomer adaptor adaptin-like N-terminal" evidence="7">
    <location>
        <begin position="19"/>
        <end position="504"/>
    </location>
</feature>
<evidence type="ECO:0000256" key="4">
    <source>
        <dbReference type="ARBA" id="ARBA00022927"/>
    </source>
</evidence>
<reference evidence="9" key="1">
    <citation type="submission" date="2025-08" db="UniProtKB">
        <authorList>
            <consortium name="RefSeq"/>
        </authorList>
    </citation>
    <scope>IDENTIFICATION</scope>
    <source>
        <tissue evidence="9">Muscle</tissue>
    </source>
</reference>
<comment type="subcellular location">
    <subcellularLocation>
        <location evidence="1">Endomembrane system</location>
    </subcellularLocation>
</comment>
<evidence type="ECO:0000256" key="2">
    <source>
        <dbReference type="ARBA" id="ARBA00006613"/>
    </source>
</evidence>
<keyword evidence="3 6" id="KW-0813">Transport</keyword>
<keyword evidence="5 6" id="KW-0472">Membrane</keyword>
<evidence type="ECO:0000256" key="1">
    <source>
        <dbReference type="ARBA" id="ARBA00004308"/>
    </source>
</evidence>
<keyword evidence="4 6" id="KW-0653">Protein transport</keyword>
<evidence type="ECO:0000313" key="9">
    <source>
        <dbReference type="RefSeq" id="XP_013794328.1"/>
    </source>
</evidence>
<dbReference type="Gene3D" id="1.25.10.10">
    <property type="entry name" value="Leucine-rich Repeat Variant"/>
    <property type="match status" value="1"/>
</dbReference>
<dbReference type="RefSeq" id="XP_013794328.1">
    <property type="nucleotide sequence ID" value="XM_013938874.2"/>
</dbReference>
<proteinExistence type="inferred from homology"/>
<organism evidence="8 9">
    <name type="scientific">Limulus polyphemus</name>
    <name type="common">Atlantic horseshoe crab</name>
    <dbReference type="NCBI Taxonomy" id="6850"/>
    <lineage>
        <taxon>Eukaryota</taxon>
        <taxon>Metazoa</taxon>
        <taxon>Ecdysozoa</taxon>
        <taxon>Arthropoda</taxon>
        <taxon>Chelicerata</taxon>
        <taxon>Merostomata</taxon>
        <taxon>Xiphosura</taxon>
        <taxon>Limulidae</taxon>
        <taxon>Limulus</taxon>
    </lineage>
</organism>
<dbReference type="Proteomes" id="UP000694941">
    <property type="component" value="Unplaced"/>
</dbReference>
<dbReference type="InterPro" id="IPR011989">
    <property type="entry name" value="ARM-like"/>
</dbReference>
<evidence type="ECO:0000256" key="6">
    <source>
        <dbReference type="PIRNR" id="PIRNR002291"/>
    </source>
</evidence>
<evidence type="ECO:0000256" key="5">
    <source>
        <dbReference type="ARBA" id="ARBA00023136"/>
    </source>
</evidence>
<dbReference type="InterPro" id="IPR026739">
    <property type="entry name" value="AP_beta"/>
</dbReference>
<dbReference type="GeneID" id="106478337"/>
<dbReference type="PIRSF" id="PIRSF002291">
    <property type="entry name" value="AP_complex_beta"/>
    <property type="match status" value="1"/>
</dbReference>
<evidence type="ECO:0000259" key="7">
    <source>
        <dbReference type="Pfam" id="PF01602"/>
    </source>
</evidence>
<dbReference type="InterPro" id="IPR002553">
    <property type="entry name" value="Clathrin/coatomer_adapt-like_N"/>
</dbReference>
<gene>
    <name evidence="9" type="primary">LOC106478337</name>
</gene>
<evidence type="ECO:0000313" key="8">
    <source>
        <dbReference type="Proteomes" id="UP000694941"/>
    </source>
</evidence>
<dbReference type="InterPro" id="IPR016024">
    <property type="entry name" value="ARM-type_fold"/>
</dbReference>
<sequence length="535" mass="61058">MAQEVKNIILTLSQLTVMQDVVTRRDVMRRVLALMNLQVDLRPVIGHLFKYLAVPDLVVKKVVYSLLVRYVSDVPELTLLASNTILKDLSDSNPLVRSLGTKSLLNIPYFQEQIPNVLLQAFQDRSPQVRRTAVVNCVQILKEPGLATLKHETLDQLYMLIRDTDPLVVVYTLAVLDRILVSEGGIVITRKMKSYLVNRLEMFHDWSILGVTRLFLKCHPESQEELLSFLNSLDEHLEHSNPAIVLGVTDFLNSLLKTSLSHLAQEVIEHVTPKLCFYLASTNHELVFASLEFIEKHLKEHLEIFSQRLSSFFCKFSDPVFVKLKKLTMLPMLATASNIRDIVDELKMYCTNHLTVISKTAINSLSQIVNFQPSMSSPIINFFLQLLELEIKPLVETVFQNLSGLEFQVDQRTEQNIVSSLFTYRHVVSSPEGKCAILNLLTMYDQANVETPYVLEELIEQCLEESTIVKHTLLVCCVKIFLNRPAELQEMLGRLFEHLLNDNSPTLIAETQFFYKLLKTGTDVAQQIVFGDLIR</sequence>
<name>A0ABM1C535_LIMPO</name>
<evidence type="ECO:0000256" key="3">
    <source>
        <dbReference type="ARBA" id="ARBA00022448"/>
    </source>
</evidence>
<dbReference type="PANTHER" id="PTHR11134">
    <property type="entry name" value="ADAPTOR COMPLEX SUBUNIT BETA FAMILY MEMBER"/>
    <property type="match status" value="1"/>
</dbReference>
<keyword evidence="8" id="KW-1185">Reference proteome</keyword>
<dbReference type="Pfam" id="PF01602">
    <property type="entry name" value="Adaptin_N"/>
    <property type="match status" value="1"/>
</dbReference>
<dbReference type="InterPro" id="IPR016342">
    <property type="entry name" value="AP_complex_bsu_1_2_4"/>
</dbReference>
<comment type="similarity">
    <text evidence="2 6">Belongs to the adaptor complexes large subunit family.</text>
</comment>
<accession>A0ABM1C535</accession>